<sequence>MAFSIERNIRAERVRCGFTQSDMARKLGLSVTGYNHKENGKRQFTLEEFIMICKILGANPDTLISDSS</sequence>
<dbReference type="GO" id="GO:0003677">
    <property type="term" value="F:DNA binding"/>
    <property type="evidence" value="ECO:0007669"/>
    <property type="project" value="InterPro"/>
</dbReference>
<dbReference type="CDD" id="cd00093">
    <property type="entry name" value="HTH_XRE"/>
    <property type="match status" value="1"/>
</dbReference>
<evidence type="ECO:0000313" key="2">
    <source>
        <dbReference type="EMBL" id="KUG04358.1"/>
    </source>
</evidence>
<dbReference type="SUPFAM" id="SSF47413">
    <property type="entry name" value="lambda repressor-like DNA-binding domains"/>
    <property type="match status" value="1"/>
</dbReference>
<dbReference type="AlphaFoldDB" id="A0A0W8E7I3"/>
<dbReference type="PROSITE" id="PS50943">
    <property type="entry name" value="HTH_CROC1"/>
    <property type="match status" value="1"/>
</dbReference>
<feature type="domain" description="HTH cro/C1-type" evidence="1">
    <location>
        <begin position="9"/>
        <end position="63"/>
    </location>
</feature>
<reference evidence="2" key="1">
    <citation type="journal article" date="2015" name="Proc. Natl. Acad. Sci. U.S.A.">
        <title>Networks of energetic and metabolic interactions define dynamics in microbial communities.</title>
        <authorList>
            <person name="Embree M."/>
            <person name="Liu J.K."/>
            <person name="Al-Bassam M.M."/>
            <person name="Zengler K."/>
        </authorList>
    </citation>
    <scope>NUCLEOTIDE SEQUENCE</scope>
</reference>
<dbReference type="InterPro" id="IPR001387">
    <property type="entry name" value="Cro/C1-type_HTH"/>
</dbReference>
<accession>A0A0W8E7I3</accession>
<dbReference type="Gene3D" id="1.10.260.40">
    <property type="entry name" value="lambda repressor-like DNA-binding domains"/>
    <property type="match status" value="1"/>
</dbReference>
<evidence type="ECO:0000259" key="1">
    <source>
        <dbReference type="PROSITE" id="PS50943"/>
    </source>
</evidence>
<dbReference type="EMBL" id="LNQE01001851">
    <property type="protein sequence ID" value="KUG04358.1"/>
    <property type="molecule type" value="Genomic_DNA"/>
</dbReference>
<name>A0A0W8E7I3_9ZZZZ</name>
<protein>
    <recommendedName>
        <fullName evidence="1">HTH cro/C1-type domain-containing protein</fullName>
    </recommendedName>
</protein>
<dbReference type="Pfam" id="PF01381">
    <property type="entry name" value="HTH_3"/>
    <property type="match status" value="1"/>
</dbReference>
<gene>
    <name evidence="2" type="ORF">ASZ90_018229</name>
</gene>
<organism evidence="2">
    <name type="scientific">hydrocarbon metagenome</name>
    <dbReference type="NCBI Taxonomy" id="938273"/>
    <lineage>
        <taxon>unclassified sequences</taxon>
        <taxon>metagenomes</taxon>
        <taxon>ecological metagenomes</taxon>
    </lineage>
</organism>
<comment type="caution">
    <text evidence="2">The sequence shown here is derived from an EMBL/GenBank/DDBJ whole genome shotgun (WGS) entry which is preliminary data.</text>
</comment>
<dbReference type="InterPro" id="IPR010982">
    <property type="entry name" value="Lambda_DNA-bd_dom_sf"/>
</dbReference>
<dbReference type="SMART" id="SM00530">
    <property type="entry name" value="HTH_XRE"/>
    <property type="match status" value="1"/>
</dbReference>
<proteinExistence type="predicted"/>